<dbReference type="PANTHER" id="PTHR30304:SF0">
    <property type="entry name" value="D-TAGATOSE-1,6-BISPHOSPHATE ALDOLASE SUBUNIT GATY-RELATED"/>
    <property type="match status" value="1"/>
</dbReference>
<dbReference type="PIRSF" id="PIRSF001359">
    <property type="entry name" value="F_bP_aldolase_II"/>
    <property type="match status" value="1"/>
</dbReference>
<protein>
    <submittedName>
        <fullName evidence="4">Fructose-bisphosphate aldolase</fullName>
    </submittedName>
</protein>
<proteinExistence type="predicted"/>
<dbReference type="NCBIfam" id="TIGR00167">
    <property type="entry name" value="cbbA"/>
    <property type="match status" value="1"/>
</dbReference>
<accession>A0A1W1VVS0</accession>
<dbReference type="CDD" id="cd00947">
    <property type="entry name" value="TBP_aldolase_IIB"/>
    <property type="match status" value="1"/>
</dbReference>
<dbReference type="GO" id="GO:0005975">
    <property type="term" value="P:carbohydrate metabolic process"/>
    <property type="evidence" value="ECO:0007669"/>
    <property type="project" value="InterPro"/>
</dbReference>
<feature type="binding site" evidence="2">
    <location>
        <begin position="227"/>
        <end position="230"/>
    </location>
    <ligand>
        <name>dihydroxyacetone phosphate</name>
        <dbReference type="ChEBI" id="CHEBI:57642"/>
    </ligand>
</feature>
<keyword evidence="3" id="KW-0862">Zinc</keyword>
<dbReference type="GO" id="GO:0016832">
    <property type="term" value="F:aldehyde-lyase activity"/>
    <property type="evidence" value="ECO:0007669"/>
    <property type="project" value="InterPro"/>
</dbReference>
<feature type="binding site" evidence="2">
    <location>
        <begin position="206"/>
        <end position="208"/>
    </location>
    <ligand>
        <name>dihydroxyacetone phosphate</name>
        <dbReference type="ChEBI" id="CHEBI:57642"/>
    </ligand>
</feature>
<dbReference type="AlphaFoldDB" id="A0A1W1VVS0"/>
<feature type="binding site" evidence="3">
    <location>
        <position position="177"/>
    </location>
    <ligand>
        <name>Zn(2+)</name>
        <dbReference type="ChEBI" id="CHEBI:29105"/>
        <label>1</label>
        <note>catalytic</note>
    </ligand>
</feature>
<dbReference type="GO" id="GO:0008270">
    <property type="term" value="F:zinc ion binding"/>
    <property type="evidence" value="ECO:0007669"/>
    <property type="project" value="InterPro"/>
</dbReference>
<evidence type="ECO:0000313" key="4">
    <source>
        <dbReference type="EMBL" id="SMB97459.1"/>
    </source>
</evidence>
<keyword evidence="3" id="KW-0479">Metal-binding</keyword>
<organism evidence="4 5">
    <name type="scientific">Thermanaeromonas toyohensis ToBE</name>
    <dbReference type="NCBI Taxonomy" id="698762"/>
    <lineage>
        <taxon>Bacteria</taxon>
        <taxon>Bacillati</taxon>
        <taxon>Bacillota</taxon>
        <taxon>Clostridia</taxon>
        <taxon>Neomoorellales</taxon>
        <taxon>Neomoorellaceae</taxon>
        <taxon>Thermanaeromonas</taxon>
    </lineage>
</organism>
<dbReference type="STRING" id="698762.SAMN00808754_1855"/>
<dbReference type="RefSeq" id="WP_084665449.1">
    <property type="nucleotide sequence ID" value="NZ_LT838272.1"/>
</dbReference>
<name>A0A1W1VVS0_9FIRM</name>
<feature type="binding site" evidence="3">
    <location>
        <position position="205"/>
    </location>
    <ligand>
        <name>Zn(2+)</name>
        <dbReference type="ChEBI" id="CHEBI:29105"/>
        <label>1</label>
        <note>catalytic</note>
    </ligand>
</feature>
<dbReference type="Proteomes" id="UP000192569">
    <property type="component" value="Chromosome I"/>
</dbReference>
<feature type="binding site" evidence="3">
    <location>
        <position position="104"/>
    </location>
    <ligand>
        <name>Zn(2+)</name>
        <dbReference type="ChEBI" id="CHEBI:29105"/>
        <label>2</label>
    </ligand>
</feature>
<evidence type="ECO:0000256" key="1">
    <source>
        <dbReference type="PIRSR" id="PIRSR001359-1"/>
    </source>
</evidence>
<feature type="binding site" evidence="3">
    <location>
        <position position="83"/>
    </location>
    <ligand>
        <name>Zn(2+)</name>
        <dbReference type="ChEBI" id="CHEBI:29105"/>
        <label>1</label>
        <note>catalytic</note>
    </ligand>
</feature>
<dbReference type="PANTHER" id="PTHR30304">
    <property type="entry name" value="D-TAGATOSE-1,6-BISPHOSPHATE ALDOLASE"/>
    <property type="match status" value="1"/>
</dbReference>
<dbReference type="Gene3D" id="3.20.20.70">
    <property type="entry name" value="Aldolase class I"/>
    <property type="match status" value="1"/>
</dbReference>
<feature type="binding site" evidence="3">
    <location>
        <position position="134"/>
    </location>
    <ligand>
        <name>Zn(2+)</name>
        <dbReference type="ChEBI" id="CHEBI:29105"/>
        <label>2</label>
    </ligand>
</feature>
<gene>
    <name evidence="4" type="ORF">SAMN00808754_1855</name>
</gene>
<dbReference type="PROSITE" id="PS00806">
    <property type="entry name" value="ALDOLASE_CLASS_II_2"/>
    <property type="match status" value="1"/>
</dbReference>
<sequence>MGLVNPRELLQDARRRGYALGAFNIHNVETIQAVVEAAQEVGTPVILQATPNTIKHLGIDFLVTLAQAAARKVSIPVALHLDHASEIDIIKECIGAGFTSVMFDGSLLPGELNLNLTRQVVEIAHSYGVAVEAELGRIGGEEEMRVREESFTDPDEAAHFVAVTKVDFLAIAIGTVHGVYRGEPRLDFARLKAIAQKVDIPLVLHGASGVPEEAIFQCIRLGISKINIATELKLAFTQALREALCSSPQESDPRQYMGLARQKVKELVKSKLQLFKLSTNIT</sequence>
<dbReference type="InterPro" id="IPR013785">
    <property type="entry name" value="Aldolase_TIM"/>
</dbReference>
<dbReference type="SUPFAM" id="SSF51569">
    <property type="entry name" value="Aldolase"/>
    <property type="match status" value="1"/>
</dbReference>
<comment type="cofactor">
    <cofactor evidence="3">
        <name>Zn(2+)</name>
        <dbReference type="ChEBI" id="CHEBI:29105"/>
    </cofactor>
    <text evidence="3">Binds 2 Zn(2+) ions per subunit. One is catalytic and the other provides a structural contribution.</text>
</comment>
<dbReference type="OrthoDB" id="9803995at2"/>
<dbReference type="InterPro" id="IPR050246">
    <property type="entry name" value="Class_II_FBP_aldolase"/>
</dbReference>
<reference evidence="4 5" key="1">
    <citation type="submission" date="2017-04" db="EMBL/GenBank/DDBJ databases">
        <authorList>
            <person name="Afonso C.L."/>
            <person name="Miller P.J."/>
            <person name="Scott M.A."/>
            <person name="Spackman E."/>
            <person name="Goraichik I."/>
            <person name="Dimitrov K.M."/>
            <person name="Suarez D.L."/>
            <person name="Swayne D.E."/>
        </authorList>
    </citation>
    <scope>NUCLEOTIDE SEQUENCE [LARGE SCALE GENOMIC DNA]</scope>
    <source>
        <strain evidence="4 5">ToBE</strain>
    </source>
</reference>
<dbReference type="PROSITE" id="PS00602">
    <property type="entry name" value="ALDOLASE_CLASS_II_1"/>
    <property type="match status" value="1"/>
</dbReference>
<dbReference type="EMBL" id="LT838272">
    <property type="protein sequence ID" value="SMB97459.1"/>
    <property type="molecule type" value="Genomic_DNA"/>
</dbReference>
<dbReference type="Pfam" id="PF01116">
    <property type="entry name" value="F_bP_aldolase"/>
    <property type="match status" value="1"/>
</dbReference>
<evidence type="ECO:0000256" key="3">
    <source>
        <dbReference type="PIRSR" id="PIRSR001359-3"/>
    </source>
</evidence>
<feature type="binding site" evidence="2">
    <location>
        <position position="178"/>
    </location>
    <ligand>
        <name>dihydroxyacetone phosphate</name>
        <dbReference type="ChEBI" id="CHEBI:57642"/>
    </ligand>
</feature>
<keyword evidence="5" id="KW-1185">Reference proteome</keyword>
<dbReference type="InterPro" id="IPR000771">
    <property type="entry name" value="FBA_II"/>
</dbReference>
<evidence type="ECO:0000313" key="5">
    <source>
        <dbReference type="Proteomes" id="UP000192569"/>
    </source>
</evidence>
<feature type="active site" description="Proton donor" evidence="1">
    <location>
        <position position="82"/>
    </location>
</feature>
<evidence type="ECO:0000256" key="2">
    <source>
        <dbReference type="PIRSR" id="PIRSR001359-2"/>
    </source>
</evidence>